<dbReference type="EC" id="3.6.1.9" evidence="3"/>
<dbReference type="PANTHER" id="PTHR43213">
    <property type="entry name" value="BIFUNCTIONAL DTTP/UTP PYROPHOSPHATASE/METHYLTRANSFERASE PROTEIN-RELATED"/>
    <property type="match status" value="1"/>
</dbReference>
<dbReference type="Gene3D" id="3.90.950.10">
    <property type="match status" value="1"/>
</dbReference>
<dbReference type="PIRSF" id="PIRSF006305">
    <property type="entry name" value="Maf"/>
    <property type="match status" value="1"/>
</dbReference>
<feature type="active site" description="Proton acceptor" evidence="3">
    <location>
        <position position="80"/>
    </location>
</feature>
<keyword evidence="5" id="KW-1185">Reference proteome</keyword>
<comment type="cofactor">
    <cofactor evidence="1 3">
        <name>a divalent metal cation</name>
        <dbReference type="ChEBI" id="CHEBI:60240"/>
    </cofactor>
</comment>
<dbReference type="InterPro" id="IPR029001">
    <property type="entry name" value="ITPase-like_fam"/>
</dbReference>
<comment type="similarity">
    <text evidence="3">Belongs to the Maf family.</text>
</comment>
<comment type="subcellular location">
    <subcellularLocation>
        <location evidence="3">Cytoplasm</location>
    </subcellularLocation>
</comment>
<comment type="catalytic activity">
    <reaction evidence="3">
        <text>a ribonucleoside 5'-triphosphate + H2O = a ribonucleoside 5'-phosphate + diphosphate + H(+)</text>
        <dbReference type="Rhea" id="RHEA:23996"/>
        <dbReference type="ChEBI" id="CHEBI:15377"/>
        <dbReference type="ChEBI" id="CHEBI:15378"/>
        <dbReference type="ChEBI" id="CHEBI:33019"/>
        <dbReference type="ChEBI" id="CHEBI:58043"/>
        <dbReference type="ChEBI" id="CHEBI:61557"/>
        <dbReference type="EC" id="3.6.1.9"/>
    </reaction>
</comment>
<dbReference type="GO" id="GO:0047429">
    <property type="term" value="F:nucleoside triphosphate diphosphatase activity"/>
    <property type="evidence" value="ECO:0007669"/>
    <property type="project" value="UniProtKB-EC"/>
</dbReference>
<dbReference type="AlphaFoldDB" id="A0A8J3QL81"/>
<keyword evidence="2 3" id="KW-0378">Hydrolase</keyword>
<dbReference type="NCBIfam" id="TIGR00172">
    <property type="entry name" value="maf"/>
    <property type="match status" value="1"/>
</dbReference>
<accession>A0A8J3QL81</accession>
<comment type="caution">
    <text evidence="3">Lacks conserved residue(s) required for the propagation of feature annotation.</text>
</comment>
<evidence type="ECO:0000256" key="2">
    <source>
        <dbReference type="ARBA" id="ARBA00022801"/>
    </source>
</evidence>
<gene>
    <name evidence="4" type="ORF">Raf01_08180</name>
</gene>
<evidence type="ECO:0000313" key="4">
    <source>
        <dbReference type="EMBL" id="GIH12646.1"/>
    </source>
</evidence>
<dbReference type="SUPFAM" id="SSF52972">
    <property type="entry name" value="ITPase-like"/>
    <property type="match status" value="1"/>
</dbReference>
<comment type="function">
    <text evidence="3">Nucleoside triphosphate pyrophosphatase. May have a dual role in cell division arrest and in preventing the incorporation of modified nucleotides into cellular nucleic acids.</text>
</comment>
<dbReference type="GO" id="GO:0009117">
    <property type="term" value="P:nucleotide metabolic process"/>
    <property type="evidence" value="ECO:0007669"/>
    <property type="project" value="UniProtKB-KW"/>
</dbReference>
<organism evidence="4 5">
    <name type="scientific">Rugosimonospora africana</name>
    <dbReference type="NCBI Taxonomy" id="556532"/>
    <lineage>
        <taxon>Bacteria</taxon>
        <taxon>Bacillati</taxon>
        <taxon>Actinomycetota</taxon>
        <taxon>Actinomycetes</taxon>
        <taxon>Micromonosporales</taxon>
        <taxon>Micromonosporaceae</taxon>
        <taxon>Rugosimonospora</taxon>
    </lineage>
</organism>
<dbReference type="GO" id="GO:0005737">
    <property type="term" value="C:cytoplasm"/>
    <property type="evidence" value="ECO:0007669"/>
    <property type="project" value="UniProtKB-SubCell"/>
</dbReference>
<evidence type="ECO:0000256" key="3">
    <source>
        <dbReference type="HAMAP-Rule" id="MF_00528"/>
    </source>
</evidence>
<dbReference type="CDD" id="cd00555">
    <property type="entry name" value="Maf"/>
    <property type="match status" value="1"/>
</dbReference>
<dbReference type="InterPro" id="IPR003697">
    <property type="entry name" value="Maf-like"/>
</dbReference>
<name>A0A8J3QL81_9ACTN</name>
<sequence>MTQPPHLVLASASPARRKTLAAAGIDVEVIVSGVDESTVDLTDPAAFCLALAAMKAAAVAERLRGRPVRPGSPVLVLGCDSILAFDGQILGKPADRDEAVARWRQMRGRSGELFTGHSLIDLTGDRHADATAVSTVHFADISDAEIEAYVNTGEPLEVAGAFTIDGLGGPFVESIVGDPGTVVGVSLPLLRRLLATLDVPITQLWRP</sequence>
<evidence type="ECO:0000313" key="5">
    <source>
        <dbReference type="Proteomes" id="UP000642748"/>
    </source>
</evidence>
<comment type="caution">
    <text evidence="4">The sequence shown here is derived from an EMBL/GenBank/DDBJ whole genome shotgun (WGS) entry which is preliminary data.</text>
</comment>
<comment type="catalytic activity">
    <reaction evidence="3">
        <text>a 2'-deoxyribonucleoside 5'-triphosphate + H2O = a 2'-deoxyribonucleoside 5'-phosphate + diphosphate + H(+)</text>
        <dbReference type="Rhea" id="RHEA:44644"/>
        <dbReference type="ChEBI" id="CHEBI:15377"/>
        <dbReference type="ChEBI" id="CHEBI:15378"/>
        <dbReference type="ChEBI" id="CHEBI:33019"/>
        <dbReference type="ChEBI" id="CHEBI:61560"/>
        <dbReference type="ChEBI" id="CHEBI:65317"/>
        <dbReference type="EC" id="3.6.1.9"/>
    </reaction>
</comment>
<protein>
    <recommendedName>
        <fullName evidence="3">Nucleoside triphosphate pyrophosphatase</fullName>
        <ecNumber evidence="3">3.6.1.9</ecNumber>
    </recommendedName>
    <alternativeName>
        <fullName evidence="3">Nucleotide pyrophosphatase</fullName>
        <shortName evidence="3">Nucleotide PPase</shortName>
    </alternativeName>
</protein>
<keyword evidence="3" id="KW-0963">Cytoplasm</keyword>
<dbReference type="PANTHER" id="PTHR43213:SF5">
    <property type="entry name" value="BIFUNCTIONAL DTTP_UTP PYROPHOSPHATASE_METHYLTRANSFERASE PROTEIN-RELATED"/>
    <property type="match status" value="1"/>
</dbReference>
<dbReference type="RefSeq" id="WP_203916361.1">
    <property type="nucleotide sequence ID" value="NZ_BONZ01000009.1"/>
</dbReference>
<dbReference type="EMBL" id="BONZ01000009">
    <property type="protein sequence ID" value="GIH12646.1"/>
    <property type="molecule type" value="Genomic_DNA"/>
</dbReference>
<evidence type="ECO:0000256" key="1">
    <source>
        <dbReference type="ARBA" id="ARBA00001968"/>
    </source>
</evidence>
<reference evidence="4" key="1">
    <citation type="submission" date="2021-01" db="EMBL/GenBank/DDBJ databases">
        <title>Whole genome shotgun sequence of Rugosimonospora africana NBRC 104875.</title>
        <authorList>
            <person name="Komaki H."/>
            <person name="Tamura T."/>
        </authorList>
    </citation>
    <scope>NUCLEOTIDE SEQUENCE</scope>
    <source>
        <strain evidence="4">NBRC 104875</strain>
    </source>
</reference>
<dbReference type="Pfam" id="PF02545">
    <property type="entry name" value="Maf"/>
    <property type="match status" value="1"/>
</dbReference>
<proteinExistence type="inferred from homology"/>
<keyword evidence="3" id="KW-0546">Nucleotide metabolism</keyword>
<dbReference type="HAMAP" id="MF_00528">
    <property type="entry name" value="Maf"/>
    <property type="match status" value="1"/>
</dbReference>
<dbReference type="Proteomes" id="UP000642748">
    <property type="component" value="Unassembled WGS sequence"/>
</dbReference>